<accession>A0A1G2JAC0</accession>
<evidence type="ECO:0000313" key="8">
    <source>
        <dbReference type="EMBL" id="OGZ84059.1"/>
    </source>
</evidence>
<dbReference type="GO" id="GO:0006465">
    <property type="term" value="P:signal peptide processing"/>
    <property type="evidence" value="ECO:0007669"/>
    <property type="project" value="InterPro"/>
</dbReference>
<feature type="active site" evidence="5">
    <location>
        <position position="103"/>
    </location>
</feature>
<keyword evidence="4 6" id="KW-0378">Hydrolase</keyword>
<dbReference type="CDD" id="cd06530">
    <property type="entry name" value="S26_SPase_I"/>
    <property type="match status" value="1"/>
</dbReference>
<dbReference type="InterPro" id="IPR019757">
    <property type="entry name" value="Pept_S26A_signal_pept_1_Lys-AS"/>
</dbReference>
<feature type="active site" evidence="5">
    <location>
        <position position="60"/>
    </location>
</feature>
<reference evidence="8 9" key="1">
    <citation type="journal article" date="2016" name="Nat. Commun.">
        <title>Thousands of microbial genomes shed light on interconnected biogeochemical processes in an aquifer system.</title>
        <authorList>
            <person name="Anantharaman K."/>
            <person name="Brown C.T."/>
            <person name="Hug L.A."/>
            <person name="Sharon I."/>
            <person name="Castelle C.J."/>
            <person name="Probst A.J."/>
            <person name="Thomas B.C."/>
            <person name="Singh A."/>
            <person name="Wilkins M.J."/>
            <person name="Karaoz U."/>
            <person name="Brodie E.L."/>
            <person name="Williams K.H."/>
            <person name="Hubbard S.S."/>
            <person name="Banfield J.F."/>
        </authorList>
    </citation>
    <scope>NUCLEOTIDE SEQUENCE [LARGE SCALE GENOMIC DNA]</scope>
</reference>
<dbReference type="PROSITE" id="PS00760">
    <property type="entry name" value="SPASE_I_2"/>
    <property type="match status" value="1"/>
</dbReference>
<protein>
    <recommendedName>
        <fullName evidence="3 6">Signal peptidase I</fullName>
        <ecNumber evidence="3 6">3.4.21.89</ecNumber>
    </recommendedName>
</protein>
<feature type="domain" description="Peptidase S26" evidence="7">
    <location>
        <begin position="30"/>
        <end position="187"/>
    </location>
</feature>
<comment type="caution">
    <text evidence="8">The sequence shown here is derived from an EMBL/GenBank/DDBJ whole genome shotgun (WGS) entry which is preliminary data.</text>
</comment>
<dbReference type="GO" id="GO:0016020">
    <property type="term" value="C:membrane"/>
    <property type="evidence" value="ECO:0007669"/>
    <property type="project" value="UniProtKB-SubCell"/>
</dbReference>
<dbReference type="AlphaFoldDB" id="A0A1G2JAC0"/>
<feature type="transmembrane region" description="Helical" evidence="6">
    <location>
        <begin position="32"/>
        <end position="51"/>
    </location>
</feature>
<proteinExistence type="inferred from homology"/>
<dbReference type="Gene3D" id="2.10.109.10">
    <property type="entry name" value="Umud Fragment, subunit A"/>
    <property type="match status" value="1"/>
</dbReference>
<dbReference type="InterPro" id="IPR036286">
    <property type="entry name" value="LexA/Signal_pep-like_sf"/>
</dbReference>
<name>A0A1G2JAC0_9BACT</name>
<evidence type="ECO:0000256" key="4">
    <source>
        <dbReference type="ARBA" id="ARBA00022801"/>
    </source>
</evidence>
<dbReference type="STRING" id="1802229.A2401_00840"/>
<dbReference type="PROSITE" id="PS00761">
    <property type="entry name" value="SPASE_I_3"/>
    <property type="match status" value="1"/>
</dbReference>
<evidence type="ECO:0000256" key="1">
    <source>
        <dbReference type="ARBA" id="ARBA00000677"/>
    </source>
</evidence>
<evidence type="ECO:0000259" key="7">
    <source>
        <dbReference type="Pfam" id="PF10502"/>
    </source>
</evidence>
<dbReference type="PANTHER" id="PTHR43390:SF1">
    <property type="entry name" value="CHLOROPLAST PROCESSING PEPTIDASE"/>
    <property type="match status" value="1"/>
</dbReference>
<dbReference type="InterPro" id="IPR000223">
    <property type="entry name" value="Pept_S26A_signal_pept_1"/>
</dbReference>
<dbReference type="Proteomes" id="UP000177751">
    <property type="component" value="Unassembled WGS sequence"/>
</dbReference>
<evidence type="ECO:0000256" key="5">
    <source>
        <dbReference type="PIRSR" id="PIRSR600223-1"/>
    </source>
</evidence>
<organism evidence="8 9">
    <name type="scientific">Candidatus Staskawiczbacteria bacterium RIFOXYC1_FULL_38_18</name>
    <dbReference type="NCBI Taxonomy" id="1802229"/>
    <lineage>
        <taxon>Bacteria</taxon>
        <taxon>Candidatus Staskawicziibacteriota</taxon>
    </lineage>
</organism>
<keyword evidence="6" id="KW-0812">Transmembrane</keyword>
<evidence type="ECO:0000256" key="6">
    <source>
        <dbReference type="RuleBase" id="RU362042"/>
    </source>
</evidence>
<dbReference type="NCBIfam" id="TIGR02227">
    <property type="entry name" value="sigpep_I_bact"/>
    <property type="match status" value="1"/>
</dbReference>
<comment type="catalytic activity">
    <reaction evidence="1 6">
        <text>Cleavage of hydrophobic, N-terminal signal or leader sequences from secreted and periplasmic proteins.</text>
        <dbReference type="EC" id="3.4.21.89"/>
    </reaction>
</comment>
<dbReference type="SUPFAM" id="SSF51306">
    <property type="entry name" value="LexA/Signal peptidase"/>
    <property type="match status" value="1"/>
</dbReference>
<keyword evidence="6" id="KW-0472">Membrane</keyword>
<evidence type="ECO:0000256" key="3">
    <source>
        <dbReference type="ARBA" id="ARBA00013208"/>
    </source>
</evidence>
<gene>
    <name evidence="8" type="ORF">A2401_00840</name>
</gene>
<dbReference type="InterPro" id="IPR019533">
    <property type="entry name" value="Peptidase_S26"/>
</dbReference>
<dbReference type="EC" id="3.4.21.89" evidence="3 6"/>
<dbReference type="PRINTS" id="PR00727">
    <property type="entry name" value="LEADERPTASE"/>
</dbReference>
<keyword evidence="6" id="KW-0645">Protease</keyword>
<comment type="similarity">
    <text evidence="2 6">Belongs to the peptidase S26 family.</text>
</comment>
<dbReference type="InterPro" id="IPR019758">
    <property type="entry name" value="Pept_S26A_signal_pept_1_CS"/>
</dbReference>
<dbReference type="GO" id="GO:0004252">
    <property type="term" value="F:serine-type endopeptidase activity"/>
    <property type="evidence" value="ECO:0007669"/>
    <property type="project" value="InterPro"/>
</dbReference>
<evidence type="ECO:0000256" key="2">
    <source>
        <dbReference type="ARBA" id="ARBA00009370"/>
    </source>
</evidence>
<comment type="subcellular location">
    <subcellularLocation>
        <location evidence="6">Membrane</location>
        <topology evidence="6">Single-pass type II membrane protein</topology>
    </subcellularLocation>
</comment>
<dbReference type="EMBL" id="MHPP01000024">
    <property type="protein sequence ID" value="OGZ84059.1"/>
    <property type="molecule type" value="Genomic_DNA"/>
</dbReference>
<sequence length="201" mass="23149">MENNQTNNIVEEKDPEKEIVGYKKYLSFAWELFKIALIALVIVLPIRYFLFQPFIVKGESMAPNFESGDYLIVDEISYRLSNPQRGDVVVFDFPKDTSQRFIKRVIGLPGETVNVVGGKVEIIKDGKITILEEKYLPDNLKTIGEIKITLKEKEYFVLGDNRDYSYDSRAWGVVPQKDLVGKAFLRLFPVTELFVIPRPSY</sequence>
<dbReference type="Pfam" id="PF10502">
    <property type="entry name" value="Peptidase_S26"/>
    <property type="match status" value="1"/>
</dbReference>
<keyword evidence="6" id="KW-1133">Transmembrane helix</keyword>
<evidence type="ECO:0000313" key="9">
    <source>
        <dbReference type="Proteomes" id="UP000177751"/>
    </source>
</evidence>
<dbReference type="GO" id="GO:0009003">
    <property type="term" value="F:signal peptidase activity"/>
    <property type="evidence" value="ECO:0007669"/>
    <property type="project" value="UniProtKB-EC"/>
</dbReference>
<dbReference type="PANTHER" id="PTHR43390">
    <property type="entry name" value="SIGNAL PEPTIDASE I"/>
    <property type="match status" value="1"/>
</dbReference>